<evidence type="ECO:0000313" key="3">
    <source>
        <dbReference type="EMBL" id="WAQ94585.1"/>
    </source>
</evidence>
<dbReference type="Gene3D" id="2.60.220.30">
    <property type="match status" value="1"/>
</dbReference>
<feature type="compositionally biased region" description="Basic residues" evidence="1">
    <location>
        <begin position="1"/>
        <end position="12"/>
    </location>
</feature>
<dbReference type="PROSITE" id="PS50017">
    <property type="entry name" value="DEATH_DOMAIN"/>
    <property type="match status" value="1"/>
</dbReference>
<dbReference type="Gene3D" id="1.10.533.10">
    <property type="entry name" value="Death Domain, Fas"/>
    <property type="match status" value="1"/>
</dbReference>
<protein>
    <recommendedName>
        <fullName evidence="2">Death domain-containing protein</fullName>
    </recommendedName>
</protein>
<evidence type="ECO:0000259" key="2">
    <source>
        <dbReference type="PROSITE" id="PS50017"/>
    </source>
</evidence>
<dbReference type="EMBL" id="CP111012">
    <property type="protein sequence ID" value="WAQ94585.1"/>
    <property type="molecule type" value="Genomic_DNA"/>
</dbReference>
<dbReference type="Proteomes" id="UP001164746">
    <property type="component" value="Chromosome 1"/>
</dbReference>
<reference evidence="3" key="1">
    <citation type="submission" date="2022-11" db="EMBL/GenBank/DDBJ databases">
        <title>Centuries of genome instability and evolution in soft-shell clam transmissible cancer (bioRxiv).</title>
        <authorList>
            <person name="Hart S.F.M."/>
            <person name="Yonemitsu M.A."/>
            <person name="Giersch R.M."/>
            <person name="Beal B.F."/>
            <person name="Arriagada G."/>
            <person name="Davis B.W."/>
            <person name="Ostrander E.A."/>
            <person name="Goff S.P."/>
            <person name="Metzger M.J."/>
        </authorList>
    </citation>
    <scope>NUCLEOTIDE SEQUENCE</scope>
    <source>
        <strain evidence="3">MELC-2E11</strain>
        <tissue evidence="3">Siphon/mantle</tissue>
    </source>
</reference>
<feature type="domain" description="Death" evidence="2">
    <location>
        <begin position="735"/>
        <end position="819"/>
    </location>
</feature>
<organism evidence="3 4">
    <name type="scientific">Mya arenaria</name>
    <name type="common">Soft-shell clam</name>
    <dbReference type="NCBI Taxonomy" id="6604"/>
    <lineage>
        <taxon>Eukaryota</taxon>
        <taxon>Metazoa</taxon>
        <taxon>Spiralia</taxon>
        <taxon>Lophotrochozoa</taxon>
        <taxon>Mollusca</taxon>
        <taxon>Bivalvia</taxon>
        <taxon>Autobranchia</taxon>
        <taxon>Heteroconchia</taxon>
        <taxon>Euheterodonta</taxon>
        <taxon>Imparidentia</taxon>
        <taxon>Neoheterodontei</taxon>
        <taxon>Myida</taxon>
        <taxon>Myoidea</taxon>
        <taxon>Myidae</taxon>
        <taxon>Mya</taxon>
    </lineage>
</organism>
<dbReference type="CDD" id="cd01670">
    <property type="entry name" value="Death"/>
    <property type="match status" value="1"/>
</dbReference>
<proteinExistence type="predicted"/>
<feature type="compositionally biased region" description="Basic residues" evidence="1">
    <location>
        <begin position="35"/>
        <end position="45"/>
    </location>
</feature>
<gene>
    <name evidence="3" type="ORF">MAR_007056</name>
</gene>
<feature type="region of interest" description="Disordered" evidence="1">
    <location>
        <begin position="1"/>
        <end position="48"/>
    </location>
</feature>
<evidence type="ECO:0000313" key="4">
    <source>
        <dbReference type="Proteomes" id="UP001164746"/>
    </source>
</evidence>
<sequence length="840" mass="94710">MQRRQRESKRRKEGNEKVKDAKKATRKVTMGVKDRQKHKVSRKKKTESASDIWRRVEQTGLDNTLKKIATVKGELKVISRYLTSSCPAIVSIWSQFSIFASDFATSFVQKSWLNSSEHRQLLNNVVDLAGNAVKLVVLAVDTSKFHNLDEASELLTASRKESEDVSKSLQQHVPNMLSVGEGHSAAGGLWELLGWMLYGLKHVTHHVLQPDIDKKEPDVDLSMYDELTGNLYGLFQILPEEWTAKANKKTTKTATKEPSLPVLRGHSGEEVRFRMSTYKELGGSFVDPSPMALRRPLLDSLQLTEDHTLQSDIYYIVYINVLYIFDMLSLPSNNALITKLGPEGLKVTEEVIVQFPLFSATPVKGIFLMVRDNGAWSKVEDPEVVTSEDGAVVVFRTTSCEAFTALSQSCPDRFAAGPAGAEYVSPEHSKVGVIVPKDCFDTEVELDIKVEEFDKQKHSYHFIGIECASVALTISCGSDVKMLKPITIELPVEVEDKEKDTDLVVVRYNNTTCQVLDYKQYTVKGTSKDDVFAVDIKDVALLHIRRVFLNMRETIKKEFLVGYGKRVPCNILTYIDDTSRDSESQIFVTEILDSYTADTEVETKRSSGIIEVKKSRSKDVFLQRGDLIRVEIDGQMRITEAMSEEEQTICFLPGCSNSVSFHTEVKRDPEKLPDAMLFFKTDPEQSIIHTLAILTRDLCEQATEEITARSGSNSAPNENKKNEKREEAAVNILKMESLMTLARELTLNEARELGIQLGLKPDVLKRIQEDTEKDRVASNFQILCKWRGRFARATMADFLVSSLKGVGKVQYADILVDVRRLNRGLVTEDFRKTKYPALKN</sequence>
<dbReference type="SUPFAM" id="SSF47986">
    <property type="entry name" value="DEATH domain"/>
    <property type="match status" value="1"/>
</dbReference>
<accession>A0ABY7DE25</accession>
<feature type="compositionally biased region" description="Basic and acidic residues" evidence="1">
    <location>
        <begin position="13"/>
        <end position="23"/>
    </location>
</feature>
<name>A0ABY7DE25_MYAAR</name>
<keyword evidence="4" id="KW-1185">Reference proteome</keyword>
<feature type="region of interest" description="Disordered" evidence="1">
    <location>
        <begin position="705"/>
        <end position="725"/>
    </location>
</feature>
<dbReference type="InterPro" id="IPR000488">
    <property type="entry name" value="Death_dom"/>
</dbReference>
<evidence type="ECO:0000256" key="1">
    <source>
        <dbReference type="SAM" id="MobiDB-lite"/>
    </source>
</evidence>
<dbReference type="InterPro" id="IPR011029">
    <property type="entry name" value="DEATH-like_dom_sf"/>
</dbReference>